<reference evidence="1" key="1">
    <citation type="submission" date="2018-11" db="EMBL/GenBank/DDBJ databases">
        <authorList>
            <consortium name="Pathogen Informatics"/>
        </authorList>
    </citation>
    <scope>NUCLEOTIDE SEQUENCE</scope>
</reference>
<dbReference type="EMBL" id="CAAALY010027267">
    <property type="protein sequence ID" value="VEL16136.1"/>
    <property type="molecule type" value="Genomic_DNA"/>
</dbReference>
<organism evidence="1 2">
    <name type="scientific">Protopolystoma xenopodis</name>
    <dbReference type="NCBI Taxonomy" id="117903"/>
    <lineage>
        <taxon>Eukaryota</taxon>
        <taxon>Metazoa</taxon>
        <taxon>Spiralia</taxon>
        <taxon>Lophotrochozoa</taxon>
        <taxon>Platyhelminthes</taxon>
        <taxon>Monogenea</taxon>
        <taxon>Polyopisthocotylea</taxon>
        <taxon>Polystomatidea</taxon>
        <taxon>Polystomatidae</taxon>
        <taxon>Protopolystoma</taxon>
    </lineage>
</organism>
<protein>
    <submittedName>
        <fullName evidence="1">Uncharacterized protein</fullName>
    </submittedName>
</protein>
<evidence type="ECO:0000313" key="1">
    <source>
        <dbReference type="EMBL" id="VEL16136.1"/>
    </source>
</evidence>
<name>A0A448WNG0_9PLAT</name>
<comment type="caution">
    <text evidence="1">The sequence shown here is derived from an EMBL/GenBank/DDBJ whole genome shotgun (WGS) entry which is preliminary data.</text>
</comment>
<gene>
    <name evidence="1" type="ORF">PXEA_LOCUS9576</name>
</gene>
<dbReference type="Proteomes" id="UP000784294">
    <property type="component" value="Unassembled WGS sequence"/>
</dbReference>
<dbReference type="AlphaFoldDB" id="A0A448WNG0"/>
<keyword evidence="2" id="KW-1185">Reference proteome</keyword>
<sequence>MDLLDHFVLSPPATAQLSQSLFTAYASSGNQVTAAAVAAATTAAAAIHQTQRISFTSAPLPTCISQVS</sequence>
<evidence type="ECO:0000313" key="2">
    <source>
        <dbReference type="Proteomes" id="UP000784294"/>
    </source>
</evidence>
<proteinExistence type="predicted"/>
<accession>A0A448WNG0</accession>